<evidence type="ECO:0000256" key="2">
    <source>
        <dbReference type="ARBA" id="ARBA00004906"/>
    </source>
</evidence>
<dbReference type="GO" id="GO:0061630">
    <property type="term" value="F:ubiquitin protein ligase activity"/>
    <property type="evidence" value="ECO:0007669"/>
    <property type="project" value="UniProtKB-EC"/>
</dbReference>
<dbReference type="Pfam" id="PF25240">
    <property type="entry name" value="PUB2_N"/>
    <property type="match status" value="1"/>
</dbReference>
<reference evidence="11" key="1">
    <citation type="submission" date="2022-04" db="EMBL/GenBank/DDBJ databases">
        <title>A functionally conserved STORR gene fusion in Papaver species that diverged 16.8 million years ago.</title>
        <authorList>
            <person name="Catania T."/>
        </authorList>
    </citation>
    <scope>NUCLEOTIDE SEQUENCE</scope>
    <source>
        <strain evidence="11">S-188037</strain>
    </source>
</reference>
<dbReference type="InterPro" id="IPR000225">
    <property type="entry name" value="Armadillo"/>
</dbReference>
<protein>
    <recommendedName>
        <fullName evidence="3">RING-type E3 ubiquitin transferase</fullName>
        <ecNumber evidence="3">2.3.2.27</ecNumber>
    </recommendedName>
</protein>
<gene>
    <name evidence="11" type="ORF">MKW98_000732</name>
</gene>
<keyword evidence="5" id="KW-0677">Repeat</keyword>
<comment type="pathway">
    <text evidence="2">Protein modification; protein ubiquitination.</text>
</comment>
<feature type="compositionally biased region" description="Low complexity" evidence="9">
    <location>
        <begin position="361"/>
        <end position="379"/>
    </location>
</feature>
<keyword evidence="6" id="KW-0833">Ubl conjugation pathway</keyword>
<dbReference type="CDD" id="cd16664">
    <property type="entry name" value="RING-Ubox_PUB"/>
    <property type="match status" value="1"/>
</dbReference>
<feature type="region of interest" description="Disordered" evidence="9">
    <location>
        <begin position="361"/>
        <end position="396"/>
    </location>
</feature>
<evidence type="ECO:0000259" key="10">
    <source>
        <dbReference type="PROSITE" id="PS51698"/>
    </source>
</evidence>
<dbReference type="PROSITE" id="PS50176">
    <property type="entry name" value="ARM_REPEAT"/>
    <property type="match status" value="3"/>
</dbReference>
<dbReference type="InterPro" id="IPR003613">
    <property type="entry name" value="Ubox_domain"/>
</dbReference>
<evidence type="ECO:0000256" key="1">
    <source>
        <dbReference type="ARBA" id="ARBA00000900"/>
    </source>
</evidence>
<feature type="compositionally biased region" description="Polar residues" evidence="9">
    <location>
        <begin position="438"/>
        <end position="464"/>
    </location>
</feature>
<dbReference type="InterPro" id="IPR045210">
    <property type="entry name" value="RING-Ubox_PUB"/>
</dbReference>
<feature type="domain" description="U-box" evidence="10">
    <location>
        <begin position="261"/>
        <end position="335"/>
    </location>
</feature>
<evidence type="ECO:0000313" key="11">
    <source>
        <dbReference type="EMBL" id="KAI3898619.1"/>
    </source>
</evidence>
<feature type="compositionally biased region" description="Basic and acidic residues" evidence="9">
    <location>
        <begin position="428"/>
        <end position="437"/>
    </location>
</feature>
<dbReference type="Gene3D" id="1.25.10.10">
    <property type="entry name" value="Leucine-rich Repeat Variant"/>
    <property type="match status" value="1"/>
</dbReference>
<dbReference type="EMBL" id="JAJJMB010011819">
    <property type="protein sequence ID" value="KAI3898619.1"/>
    <property type="molecule type" value="Genomic_DNA"/>
</dbReference>
<dbReference type="SUPFAM" id="SSF48371">
    <property type="entry name" value="ARM repeat"/>
    <property type="match status" value="1"/>
</dbReference>
<dbReference type="InterPro" id="IPR016024">
    <property type="entry name" value="ARM-type_fold"/>
</dbReference>
<evidence type="ECO:0000256" key="3">
    <source>
        <dbReference type="ARBA" id="ARBA00012483"/>
    </source>
</evidence>
<keyword evidence="12" id="KW-1185">Reference proteome</keyword>
<dbReference type="EC" id="2.3.2.27" evidence="3"/>
<dbReference type="Proteomes" id="UP001202328">
    <property type="component" value="Unassembled WGS sequence"/>
</dbReference>
<evidence type="ECO:0000256" key="7">
    <source>
        <dbReference type="ARBA" id="ARBA00023054"/>
    </source>
</evidence>
<dbReference type="PROSITE" id="PS51698">
    <property type="entry name" value="U_BOX"/>
    <property type="match status" value="1"/>
</dbReference>
<comment type="catalytic activity">
    <reaction evidence="1">
        <text>S-ubiquitinyl-[E2 ubiquitin-conjugating enzyme]-L-cysteine + [acceptor protein]-L-lysine = [E2 ubiquitin-conjugating enzyme]-L-cysteine + N(6)-ubiquitinyl-[acceptor protein]-L-lysine.</text>
        <dbReference type="EC" id="2.3.2.27"/>
    </reaction>
</comment>
<proteinExistence type="predicted"/>
<dbReference type="InterPro" id="IPR058678">
    <property type="entry name" value="ARM_PUB"/>
</dbReference>
<dbReference type="AlphaFoldDB" id="A0AAD4SDT2"/>
<feature type="region of interest" description="Disordered" evidence="9">
    <location>
        <begin position="416"/>
        <end position="464"/>
    </location>
</feature>
<dbReference type="PANTHER" id="PTHR23315">
    <property type="entry name" value="U BOX DOMAIN-CONTAINING"/>
    <property type="match status" value="1"/>
</dbReference>
<dbReference type="Pfam" id="PF04564">
    <property type="entry name" value="U-box"/>
    <property type="match status" value="1"/>
</dbReference>
<accession>A0AAD4SDT2</accession>
<dbReference type="SMART" id="SM00185">
    <property type="entry name" value="ARM"/>
    <property type="match status" value="5"/>
</dbReference>
<feature type="repeat" description="ARM" evidence="8">
    <location>
        <begin position="593"/>
        <end position="635"/>
    </location>
</feature>
<evidence type="ECO:0000256" key="5">
    <source>
        <dbReference type="ARBA" id="ARBA00022737"/>
    </source>
</evidence>
<dbReference type="InterPro" id="IPR057314">
    <property type="entry name" value="PUB2-4-like_N"/>
</dbReference>
<evidence type="ECO:0000313" key="12">
    <source>
        <dbReference type="Proteomes" id="UP001202328"/>
    </source>
</evidence>
<dbReference type="FunFam" id="3.30.40.10:FF:000292">
    <property type="entry name" value="RING-type E3 ubiquitin transferase"/>
    <property type="match status" value="1"/>
</dbReference>
<comment type="caution">
    <text evidence="11">The sequence shown here is derived from an EMBL/GenBank/DDBJ whole genome shotgun (WGS) entry which is preliminary data.</text>
</comment>
<dbReference type="Pfam" id="PF25598">
    <property type="entry name" value="ARM_PUB"/>
    <property type="match status" value="1"/>
</dbReference>
<keyword evidence="4" id="KW-0808">Transferase</keyword>
<dbReference type="InterPro" id="IPR011989">
    <property type="entry name" value="ARM-like"/>
</dbReference>
<sequence>MFQPATFIVLNFIDFGGQRVKLKGVMEKKSVRCLINSISRFILLVACHTMDSAIIERDYVNMVGLLKLLKSVLDEIVDSSVPLDANLVKELEELDVIVNEAREFLEKWCLKMSKTVSVLHSEPLAVKVQSSTLEIISILCRLLRASPLDSHLSAIQKNMQEFQYQERDRIALVIEEALGDQKENLVPCAEHLIRIMRELSLTSNQELLTESMALEKARVKTQSLKKKNELDLINQIVTLVSHIHDCIVELALFEATPRVPPVPSYFRCPLSLELMSDPVIVASGQTYEKAFIQKWLDHGHNICPKTRQTLTHTNLIPNYTVKALIDNWCEENNIRFSNISKKASNETPSLSSLSQEINHVSSLSGSLHSSTSSSRSSHGIQNEPEKRGVELSSSGRYSSVTEASVDVISEGPSFSPLHRASTFSPSPSEERFHRSESRISMNENGNSNHQRSLSLPSTDSGSDDLTTCSHVKQLVEDLKSHSNEAQTAAAVELRLLTKHIKGNRVIVAECGAIAPLVSLLYSRVKLTQEHAVTALLNLSINGDNKVKIAEAGAVEPLILILRSGSEGAKENSAATLFSLSVLEQYKIMIGRSGAVKALVDLLGTGTLRGKKDAATALFNLSIFHENKARIVQAGAVKYLIKLMDPDSGMGDKALALLANLSMISEGRLEITREGGIPLLVEAIEVGSQRGKENAASIVLQLCLSSYKFCSLVLQEGAVPPLVALSMSGTPRAKEKAQQILSHFRDRREGLGFSPNLHGLK</sequence>
<dbReference type="InterPro" id="IPR013083">
    <property type="entry name" value="Znf_RING/FYVE/PHD"/>
</dbReference>
<evidence type="ECO:0000256" key="8">
    <source>
        <dbReference type="PROSITE-ProRule" id="PRU00259"/>
    </source>
</evidence>
<feature type="repeat" description="ARM" evidence="8">
    <location>
        <begin position="634"/>
        <end position="675"/>
    </location>
</feature>
<organism evidence="11 12">
    <name type="scientific">Papaver atlanticum</name>
    <dbReference type="NCBI Taxonomy" id="357466"/>
    <lineage>
        <taxon>Eukaryota</taxon>
        <taxon>Viridiplantae</taxon>
        <taxon>Streptophyta</taxon>
        <taxon>Embryophyta</taxon>
        <taxon>Tracheophyta</taxon>
        <taxon>Spermatophyta</taxon>
        <taxon>Magnoliopsida</taxon>
        <taxon>Ranunculales</taxon>
        <taxon>Papaveraceae</taxon>
        <taxon>Papaveroideae</taxon>
        <taxon>Papaver</taxon>
    </lineage>
</organism>
<evidence type="ECO:0000256" key="9">
    <source>
        <dbReference type="SAM" id="MobiDB-lite"/>
    </source>
</evidence>
<dbReference type="GO" id="GO:0016567">
    <property type="term" value="P:protein ubiquitination"/>
    <property type="evidence" value="ECO:0007669"/>
    <property type="project" value="InterPro"/>
</dbReference>
<dbReference type="SMART" id="SM00504">
    <property type="entry name" value="Ubox"/>
    <property type="match status" value="1"/>
</dbReference>
<feature type="repeat" description="ARM" evidence="8">
    <location>
        <begin position="511"/>
        <end position="553"/>
    </location>
</feature>
<name>A0AAD4SDT2_9MAGN</name>
<dbReference type="PANTHER" id="PTHR23315:SF278">
    <property type="entry name" value="U-BOX DOMAIN-CONTAINING PROTEIN 3"/>
    <property type="match status" value="1"/>
</dbReference>
<dbReference type="SUPFAM" id="SSF57850">
    <property type="entry name" value="RING/U-box"/>
    <property type="match status" value="1"/>
</dbReference>
<evidence type="ECO:0000256" key="4">
    <source>
        <dbReference type="ARBA" id="ARBA00022679"/>
    </source>
</evidence>
<keyword evidence="7" id="KW-0175">Coiled coil</keyword>
<dbReference type="FunFam" id="1.25.10.10:FF:000082">
    <property type="entry name" value="RING-type E3 ubiquitin transferase"/>
    <property type="match status" value="1"/>
</dbReference>
<dbReference type="Gene3D" id="3.30.40.10">
    <property type="entry name" value="Zinc/RING finger domain, C3HC4 (zinc finger)"/>
    <property type="match status" value="1"/>
</dbReference>
<evidence type="ECO:0000256" key="6">
    <source>
        <dbReference type="ARBA" id="ARBA00022786"/>
    </source>
</evidence>